<proteinExistence type="predicted"/>
<reference evidence="1" key="1">
    <citation type="journal article" date="2021" name="Proc. Natl. Acad. Sci. U.S.A.">
        <title>A Catalog of Tens of Thousands of Viruses from Human Metagenomes Reveals Hidden Associations with Chronic Diseases.</title>
        <authorList>
            <person name="Tisza M.J."/>
            <person name="Buck C.B."/>
        </authorList>
    </citation>
    <scope>NUCLEOTIDE SEQUENCE</scope>
    <source>
        <strain evidence="1">CtmpG14</strain>
    </source>
</reference>
<dbReference type="EMBL" id="BK015384">
    <property type="protein sequence ID" value="DAE04175.1"/>
    <property type="molecule type" value="Genomic_DNA"/>
</dbReference>
<protein>
    <submittedName>
        <fullName evidence="1">Chloramphenicol phosphotransferase-like protein</fullName>
    </submittedName>
</protein>
<evidence type="ECO:0000313" key="1">
    <source>
        <dbReference type="EMBL" id="DAE04175.1"/>
    </source>
</evidence>
<dbReference type="Gene3D" id="3.40.50.300">
    <property type="entry name" value="P-loop containing nucleotide triphosphate hydrolases"/>
    <property type="match status" value="1"/>
</dbReference>
<dbReference type="InterPro" id="IPR027417">
    <property type="entry name" value="P-loop_NTPase"/>
</dbReference>
<accession>A0A8S5PAH9</accession>
<organism evidence="1">
    <name type="scientific">Siphoviridae sp. ctmpG14</name>
    <dbReference type="NCBI Taxonomy" id="2825654"/>
    <lineage>
        <taxon>Viruses</taxon>
        <taxon>Duplodnaviria</taxon>
        <taxon>Heunggongvirae</taxon>
        <taxon>Uroviricota</taxon>
        <taxon>Caudoviricetes</taxon>
    </lineage>
</organism>
<name>A0A8S5PAH9_9CAUD</name>
<sequence length="222" mass="25333">MSWKSIRSRGIVMRVQIVGPQICSEKEAFAEELAKKLNCKYVHIEVDKLIDKKKFAKMTDNGEAFLSSHELMFKRLKKMIENLPDNVVIDFSPIDIYVTVLANCSFIVRPDGLTDEQLEALNKRLFVFDRNVAELSRSFTWSIHLPARKSFEAFDGTLEQCALMTNGYIAKTGLKALAVSRDRTPDPIPCIDPVIEEMESLDLKQAESELSRLRSEKITFIN</sequence>